<feature type="domain" description="Hcy-binding" evidence="6">
    <location>
        <begin position="5"/>
        <end position="390"/>
    </location>
</feature>
<dbReference type="FunCoup" id="K5XZP5">
    <property type="interactions" value="14"/>
</dbReference>
<reference evidence="8" key="1">
    <citation type="journal article" date="2012" name="Proc. Natl. Acad. Sci. U.S.A.">
        <title>Genome sequence of the button mushroom Agaricus bisporus reveals mechanisms governing adaptation to a humic-rich ecological niche.</title>
        <authorList>
            <person name="Morin E."/>
            <person name="Kohler A."/>
            <person name="Baker A.R."/>
            <person name="Foulongne-Oriol M."/>
            <person name="Lombard V."/>
            <person name="Nagy L.G."/>
            <person name="Ohm R.A."/>
            <person name="Patyshakuliyeva A."/>
            <person name="Brun A."/>
            <person name="Aerts A.L."/>
            <person name="Bailey A.M."/>
            <person name="Billette C."/>
            <person name="Coutinho P.M."/>
            <person name="Deakin G."/>
            <person name="Doddapaneni H."/>
            <person name="Floudas D."/>
            <person name="Grimwood J."/>
            <person name="Hilden K."/>
            <person name="Kuees U."/>
            <person name="LaButti K.M."/>
            <person name="Lapidus A."/>
            <person name="Lindquist E.A."/>
            <person name="Lucas S.M."/>
            <person name="Murat C."/>
            <person name="Riley R.W."/>
            <person name="Salamov A.A."/>
            <person name="Schmutz J."/>
            <person name="Subramanian V."/>
            <person name="Woesten H.A.B."/>
            <person name="Xu J."/>
            <person name="Eastwood D.C."/>
            <person name="Foster G.D."/>
            <person name="Sonnenberg A.S."/>
            <person name="Cullen D."/>
            <person name="de Vries R.P."/>
            <person name="Lundell T."/>
            <person name="Hibbett D.S."/>
            <person name="Henrissat B."/>
            <person name="Burton K.S."/>
            <person name="Kerrigan R.W."/>
            <person name="Challen M.P."/>
            <person name="Grigoriev I.V."/>
            <person name="Martin F."/>
        </authorList>
    </citation>
    <scope>NUCLEOTIDE SEQUENCE [LARGE SCALE GENOMIC DNA]</scope>
    <source>
        <strain evidence="8">JB137-S8 / ATCC MYA-4627 / FGSC 10392</strain>
    </source>
</reference>
<dbReference type="PANTHER" id="PTHR46015">
    <property type="entry name" value="ZGC:172121"/>
    <property type="match status" value="1"/>
</dbReference>
<dbReference type="AlphaFoldDB" id="K5XZP5"/>
<dbReference type="HOGENOM" id="CLU_004914_3_2_1"/>
<keyword evidence="1 5" id="KW-0489">Methyltransferase</keyword>
<accession>K5XZP5</accession>
<dbReference type="GO" id="GO:0009086">
    <property type="term" value="P:methionine biosynthetic process"/>
    <property type="evidence" value="ECO:0007669"/>
    <property type="project" value="TreeGrafter"/>
</dbReference>
<keyword evidence="3 5" id="KW-0479">Metal-binding</keyword>
<dbReference type="EMBL" id="JH971388">
    <property type="protein sequence ID" value="EKM80930.1"/>
    <property type="molecule type" value="Genomic_DNA"/>
</dbReference>
<evidence type="ECO:0000313" key="8">
    <source>
        <dbReference type="Proteomes" id="UP000008493"/>
    </source>
</evidence>
<comment type="cofactor">
    <cofactor evidence="5">
        <name>Zn(2+)</name>
        <dbReference type="ChEBI" id="CHEBI:29105"/>
    </cofactor>
</comment>
<dbReference type="InterPro" id="IPR003726">
    <property type="entry name" value="HCY_dom"/>
</dbReference>
<dbReference type="PANTHER" id="PTHR46015:SF1">
    <property type="entry name" value="HOMOCYSTEINE S-METHYLTRANSFERASE-LIKE ISOFORM 1"/>
    <property type="match status" value="1"/>
</dbReference>
<keyword evidence="4 5" id="KW-0862">Zinc</keyword>
<evidence type="ECO:0000256" key="1">
    <source>
        <dbReference type="ARBA" id="ARBA00022603"/>
    </source>
</evidence>
<dbReference type="Proteomes" id="UP000008493">
    <property type="component" value="Unassembled WGS sequence"/>
</dbReference>
<dbReference type="InterPro" id="IPR036589">
    <property type="entry name" value="HCY_dom_sf"/>
</dbReference>
<name>K5XZP5_AGABU</name>
<dbReference type="SUPFAM" id="SSF82282">
    <property type="entry name" value="Homocysteine S-methyltransferase"/>
    <property type="match status" value="1"/>
</dbReference>
<dbReference type="InterPro" id="IPR051486">
    <property type="entry name" value="Hcy_S-methyltransferase"/>
</dbReference>
<dbReference type="KEGG" id="abp:AGABI1DRAFT56118"/>
<protein>
    <recommendedName>
        <fullName evidence="6">Hcy-binding domain-containing protein</fullName>
    </recommendedName>
</protein>
<evidence type="ECO:0000256" key="3">
    <source>
        <dbReference type="ARBA" id="ARBA00022723"/>
    </source>
</evidence>
<gene>
    <name evidence="7" type="ORF">AGABI1DRAFT_56118</name>
</gene>
<dbReference type="GeneID" id="18830153"/>
<feature type="binding site" evidence="5">
    <location>
        <position position="375"/>
    </location>
    <ligand>
        <name>Zn(2+)</name>
        <dbReference type="ChEBI" id="CHEBI:29105"/>
    </ligand>
</feature>
<dbReference type="eggNOG" id="KOG1579">
    <property type="taxonomic scope" value="Eukaryota"/>
</dbReference>
<keyword evidence="8" id="KW-1185">Reference proteome</keyword>
<proteinExistence type="predicted"/>
<dbReference type="GO" id="GO:0046872">
    <property type="term" value="F:metal ion binding"/>
    <property type="evidence" value="ECO:0007669"/>
    <property type="project" value="UniProtKB-KW"/>
</dbReference>
<dbReference type="GO" id="GO:0033528">
    <property type="term" value="P:S-methylmethionine cycle"/>
    <property type="evidence" value="ECO:0007669"/>
    <property type="project" value="TreeGrafter"/>
</dbReference>
<feature type="binding site" evidence="5">
    <location>
        <position position="292"/>
    </location>
    <ligand>
        <name>Zn(2+)</name>
        <dbReference type="ChEBI" id="CHEBI:29105"/>
    </ligand>
</feature>
<dbReference type="PROSITE" id="PS50970">
    <property type="entry name" value="HCY"/>
    <property type="match status" value="1"/>
</dbReference>
<evidence type="ECO:0000313" key="7">
    <source>
        <dbReference type="EMBL" id="EKM80930.1"/>
    </source>
</evidence>
<feature type="binding site" evidence="5">
    <location>
        <position position="376"/>
    </location>
    <ligand>
        <name>Zn(2+)</name>
        <dbReference type="ChEBI" id="CHEBI:29105"/>
    </ligand>
</feature>
<dbReference type="OMA" id="TECYEAQ"/>
<dbReference type="OrthoDB" id="261426at2759"/>
<evidence type="ECO:0000256" key="5">
    <source>
        <dbReference type="PROSITE-ProRule" id="PRU00333"/>
    </source>
</evidence>
<dbReference type="Pfam" id="PF02574">
    <property type="entry name" value="S-methyl_trans"/>
    <property type="match status" value="1"/>
</dbReference>
<evidence type="ECO:0000256" key="4">
    <source>
        <dbReference type="ARBA" id="ARBA00022833"/>
    </source>
</evidence>
<dbReference type="Gene3D" id="3.20.20.330">
    <property type="entry name" value="Homocysteine-binding-like domain"/>
    <property type="match status" value="1"/>
</dbReference>
<organism evidence="7 8">
    <name type="scientific">Agaricus bisporus var. burnettii (strain JB137-S8 / ATCC MYA-4627 / FGSC 10392)</name>
    <name type="common">White button mushroom</name>
    <dbReference type="NCBI Taxonomy" id="597362"/>
    <lineage>
        <taxon>Eukaryota</taxon>
        <taxon>Fungi</taxon>
        <taxon>Dikarya</taxon>
        <taxon>Basidiomycota</taxon>
        <taxon>Agaricomycotina</taxon>
        <taxon>Agaricomycetes</taxon>
        <taxon>Agaricomycetidae</taxon>
        <taxon>Agaricales</taxon>
        <taxon>Agaricineae</taxon>
        <taxon>Agaricaceae</taxon>
        <taxon>Agaricus</taxon>
    </lineage>
</organism>
<dbReference type="GO" id="GO:0008898">
    <property type="term" value="F:S-adenosylmethionine-homocysteine S-methyltransferase activity"/>
    <property type="evidence" value="ECO:0007669"/>
    <property type="project" value="TreeGrafter"/>
</dbReference>
<dbReference type="GO" id="GO:0032259">
    <property type="term" value="P:methylation"/>
    <property type="evidence" value="ECO:0007669"/>
    <property type="project" value="UniProtKB-KW"/>
</dbReference>
<sequence length="390" mass="43224">MMSKRADLFNGMEKSVIILDGGLGTTLESISKTQIANTPLWSAEALSKDPEAIVAAHLAYLQAGAQIIETSTYQCSLDTFQRAGYNIDTAKQLMHRAISLAQKARSIFNTQRSAMQQLIAQPPIRICLSLGPFGASLSPTQEFEGFYPPPYGPRGYSTESMNSNYFDEDSEEEKAIQALAAFHFERLMMFAEDKGTWSCIDMIAFETVPLAREAIAIRRTMAKFEDENRDNGMGKAWWISFVLPEGRCPQMTDTDGERLTASELVWASLSPNLLGGREDEDVGVPDGFGINCTSVEYLPRIVDEMGLACMKIEREERPFLVLYPNGGDEYDRVRGVWKTGDREKRGEWATRLAGVVERVVGCRGCIWGGVVVGGCCRCSAEQIAELVNNM</sequence>
<dbReference type="STRING" id="597362.K5XZP5"/>
<dbReference type="InParanoid" id="K5XZP5"/>
<evidence type="ECO:0000256" key="2">
    <source>
        <dbReference type="ARBA" id="ARBA00022679"/>
    </source>
</evidence>
<dbReference type="RefSeq" id="XP_007328074.1">
    <property type="nucleotide sequence ID" value="XM_007328012.1"/>
</dbReference>
<keyword evidence="2 5" id="KW-0808">Transferase</keyword>
<evidence type="ECO:0000259" key="6">
    <source>
        <dbReference type="PROSITE" id="PS50970"/>
    </source>
</evidence>